<dbReference type="InParanoid" id="A0A420WFD5"/>
<feature type="binding site" evidence="8">
    <location>
        <position position="227"/>
    </location>
    <ligand>
        <name>FAD</name>
        <dbReference type="ChEBI" id="CHEBI:57692"/>
    </ligand>
</feature>
<evidence type="ECO:0000259" key="11">
    <source>
        <dbReference type="PROSITE" id="PS51645"/>
    </source>
</evidence>
<dbReference type="PROSITE" id="PS00691">
    <property type="entry name" value="DNA_PHOTOLYASES_1_2"/>
    <property type="match status" value="1"/>
</dbReference>
<feature type="binding site" evidence="8">
    <location>
        <position position="271"/>
    </location>
    <ligand>
        <name>FAD</name>
        <dbReference type="ChEBI" id="CHEBI:57692"/>
    </ligand>
</feature>
<evidence type="ECO:0000256" key="7">
    <source>
        <dbReference type="ARBA" id="ARBA00033999"/>
    </source>
</evidence>
<dbReference type="EC" id="4.1.99.3" evidence="2"/>
<dbReference type="AlphaFoldDB" id="A0A420WFD5"/>
<evidence type="ECO:0000256" key="9">
    <source>
        <dbReference type="PIRSR" id="PIRSR602081-2"/>
    </source>
</evidence>
<evidence type="ECO:0000256" key="6">
    <source>
        <dbReference type="ARBA" id="ARBA00022991"/>
    </source>
</evidence>
<accession>A0A420WFD5</accession>
<dbReference type="GO" id="GO:0009416">
    <property type="term" value="P:response to light stimulus"/>
    <property type="evidence" value="ECO:0007669"/>
    <property type="project" value="TreeGrafter"/>
</dbReference>
<dbReference type="SUPFAM" id="SSF52425">
    <property type="entry name" value="Cryptochrome/photolyase, N-terminal domain"/>
    <property type="match status" value="1"/>
</dbReference>
<name>A0A420WFD5_9PROT</name>
<dbReference type="GO" id="GO:0071949">
    <property type="term" value="F:FAD binding"/>
    <property type="evidence" value="ECO:0007669"/>
    <property type="project" value="TreeGrafter"/>
</dbReference>
<proteinExistence type="inferred from homology"/>
<gene>
    <name evidence="12" type="ORF">DES40_2501</name>
</gene>
<dbReference type="FunFam" id="1.10.579.10:FF:000003">
    <property type="entry name" value="Deoxyribodipyrimidine photo-lyase"/>
    <property type="match status" value="1"/>
</dbReference>
<comment type="cofactor">
    <cofactor evidence="8">
        <name>FAD</name>
        <dbReference type="ChEBI" id="CHEBI:57692"/>
    </cofactor>
    <text evidence="8">Binds 1 FAD per subunit.</text>
</comment>
<feature type="site" description="Electron transfer via tryptophanyl radical" evidence="9">
    <location>
        <position position="358"/>
    </location>
</feature>
<evidence type="ECO:0000256" key="4">
    <source>
        <dbReference type="ARBA" id="ARBA00022630"/>
    </source>
</evidence>
<evidence type="ECO:0000256" key="1">
    <source>
        <dbReference type="ARBA" id="ARBA00001932"/>
    </source>
</evidence>
<feature type="binding site" evidence="8">
    <location>
        <begin position="240"/>
        <end position="244"/>
    </location>
    <ligand>
        <name>FAD</name>
        <dbReference type="ChEBI" id="CHEBI:57692"/>
    </ligand>
</feature>
<dbReference type="Gene3D" id="1.10.579.10">
    <property type="entry name" value="DNA Cyclobutane Dipyrimidine Photolyase, subunit A, domain 3"/>
    <property type="match status" value="1"/>
</dbReference>
<dbReference type="InterPro" id="IPR036155">
    <property type="entry name" value="Crypto/Photolyase_N_sf"/>
</dbReference>
<comment type="catalytic activity">
    <reaction evidence="7">
        <text>cyclobutadipyrimidine (in DNA) = 2 pyrimidine residues (in DNA).</text>
        <dbReference type="EC" id="4.1.99.3"/>
    </reaction>
</comment>
<keyword evidence="13" id="KW-1185">Reference proteome</keyword>
<keyword evidence="6 10" id="KW-0157">Chromophore</keyword>
<keyword evidence="4 8" id="KW-0285">Flavoprotein</keyword>
<dbReference type="EMBL" id="RBII01000002">
    <property type="protein sequence ID" value="RKQ69697.1"/>
    <property type="molecule type" value="Genomic_DNA"/>
</dbReference>
<feature type="site" description="Electron transfer via tryptophanyl radical" evidence="9">
    <location>
        <position position="305"/>
    </location>
</feature>
<dbReference type="InterPro" id="IPR005101">
    <property type="entry name" value="Cryptochr/Photolyase_FAD-bd"/>
</dbReference>
<dbReference type="PANTHER" id="PTHR11455:SF9">
    <property type="entry name" value="CRYPTOCHROME CIRCADIAN CLOCK 5 ISOFORM X1"/>
    <property type="match status" value="1"/>
</dbReference>
<comment type="cofactor">
    <cofactor evidence="1">
        <name>(6R)-5,10-methylene-5,6,7,8-tetrahydrofolate</name>
        <dbReference type="ChEBI" id="CHEBI:15636"/>
    </cofactor>
</comment>
<sequence length="474" mass="53995">MPEKPVIIWFRRDLRLSDNPALSAAIETGRPLILLYIDETDIARKDGSAKRVWLHHSLKALSRSIKEKGASLTIRQGEAMAILNDIVAETQSTAIFWNRRYEADRIEADKNIKSELKAKGLHVETFNGALLTEPWEVSPKSGGDYYKVFTPYWRAACQIIEPNMIDYVPYPAPETLRGHSSVLRSDALSLLPKDLDWDDKVMQGWEAGEAAAWDRLEDFLASSVADYPEARDIPSNKSGTSRLSPHLSAGEISPRQIWHAARASNKNVDKFLSEIGWREFSYVLLYHNPKLASENYKVEFNAFHWRVDETALKAWQTGKTGYPFVDAGLRQLYQTGWMHNRVRMVVASFLIKHLLIDWREGEAWFWDCLVEADPASNAASWQWVAGSGADASPYFRIFNPFTQGQKFDPQGDYVKAFVPELKSLPNKYIHTPWTAPSSVLDDANICLDTDYPRPMVDHKSARERALATYKQSRQ</sequence>
<evidence type="ECO:0000313" key="12">
    <source>
        <dbReference type="EMBL" id="RKQ69697.1"/>
    </source>
</evidence>
<evidence type="ECO:0000256" key="8">
    <source>
        <dbReference type="PIRSR" id="PIRSR602081-1"/>
    </source>
</evidence>
<dbReference type="PRINTS" id="PR00147">
    <property type="entry name" value="DNAPHOTLYASE"/>
</dbReference>
<dbReference type="Pfam" id="PF00875">
    <property type="entry name" value="DNA_photolyase"/>
    <property type="match status" value="1"/>
</dbReference>
<dbReference type="RefSeq" id="WP_121102632.1">
    <property type="nucleotide sequence ID" value="NZ_RBII01000002.1"/>
</dbReference>
<dbReference type="PANTHER" id="PTHR11455">
    <property type="entry name" value="CRYPTOCHROME"/>
    <property type="match status" value="1"/>
</dbReference>
<feature type="domain" description="Photolyase/cryptochrome alpha/beta" evidence="11">
    <location>
        <begin position="4"/>
        <end position="131"/>
    </location>
</feature>
<keyword evidence="12" id="KW-0456">Lyase</keyword>
<comment type="similarity">
    <text evidence="10">Belongs to the DNA photolyase family.</text>
</comment>
<evidence type="ECO:0000256" key="3">
    <source>
        <dbReference type="ARBA" id="ARBA00014046"/>
    </source>
</evidence>
<reference evidence="12 13" key="1">
    <citation type="submission" date="2018-10" db="EMBL/GenBank/DDBJ databases">
        <title>Genomic Encyclopedia of Type Strains, Phase IV (KMG-IV): sequencing the most valuable type-strain genomes for metagenomic binning, comparative biology and taxonomic classification.</title>
        <authorList>
            <person name="Goeker M."/>
        </authorList>
    </citation>
    <scope>NUCLEOTIDE SEQUENCE [LARGE SCALE GENOMIC DNA]</scope>
    <source>
        <strain evidence="12 13">DSM 22008</strain>
    </source>
</reference>
<dbReference type="Gene3D" id="3.40.50.620">
    <property type="entry name" value="HUPs"/>
    <property type="match status" value="1"/>
</dbReference>
<organism evidence="12 13">
    <name type="scientific">Litorimonas taeanensis</name>
    <dbReference type="NCBI Taxonomy" id="568099"/>
    <lineage>
        <taxon>Bacteria</taxon>
        <taxon>Pseudomonadati</taxon>
        <taxon>Pseudomonadota</taxon>
        <taxon>Alphaproteobacteria</taxon>
        <taxon>Maricaulales</taxon>
        <taxon>Robiginitomaculaceae</taxon>
    </lineage>
</organism>
<evidence type="ECO:0000256" key="10">
    <source>
        <dbReference type="RuleBase" id="RU004182"/>
    </source>
</evidence>
<dbReference type="Proteomes" id="UP000282211">
    <property type="component" value="Unassembled WGS sequence"/>
</dbReference>
<feature type="site" description="Electron transfer via tryptophanyl radical" evidence="9">
    <location>
        <position position="381"/>
    </location>
</feature>
<dbReference type="GO" id="GO:0003677">
    <property type="term" value="F:DNA binding"/>
    <property type="evidence" value="ECO:0007669"/>
    <property type="project" value="TreeGrafter"/>
</dbReference>
<dbReference type="Pfam" id="PF03441">
    <property type="entry name" value="FAD_binding_7"/>
    <property type="match status" value="1"/>
</dbReference>
<dbReference type="InterPro" id="IPR018394">
    <property type="entry name" value="DNA_photolyase_1_CS_C"/>
</dbReference>
<dbReference type="SUPFAM" id="SSF48173">
    <property type="entry name" value="Cryptochrome/photolyase FAD-binding domain"/>
    <property type="match status" value="1"/>
</dbReference>
<dbReference type="Gene3D" id="1.25.40.80">
    <property type="match status" value="1"/>
</dbReference>
<dbReference type="InterPro" id="IPR006050">
    <property type="entry name" value="DNA_photolyase_N"/>
</dbReference>
<dbReference type="OrthoDB" id="9772484at2"/>
<evidence type="ECO:0000256" key="2">
    <source>
        <dbReference type="ARBA" id="ARBA00013149"/>
    </source>
</evidence>
<dbReference type="FunCoup" id="A0A420WFD5">
    <property type="interactions" value="301"/>
</dbReference>
<dbReference type="GO" id="GO:0003904">
    <property type="term" value="F:deoxyribodipyrimidine photo-lyase activity"/>
    <property type="evidence" value="ECO:0007669"/>
    <property type="project" value="UniProtKB-EC"/>
</dbReference>
<evidence type="ECO:0000256" key="5">
    <source>
        <dbReference type="ARBA" id="ARBA00022827"/>
    </source>
</evidence>
<keyword evidence="5 8" id="KW-0274">FAD</keyword>
<protein>
    <recommendedName>
        <fullName evidence="3">Deoxyribodipyrimidine photo-lyase</fullName>
        <ecNumber evidence="2">4.1.99.3</ecNumber>
    </recommendedName>
</protein>
<dbReference type="InterPro" id="IPR014729">
    <property type="entry name" value="Rossmann-like_a/b/a_fold"/>
</dbReference>
<comment type="caution">
    <text evidence="12">The sequence shown here is derived from an EMBL/GenBank/DDBJ whole genome shotgun (WGS) entry which is preliminary data.</text>
</comment>
<dbReference type="InterPro" id="IPR002081">
    <property type="entry name" value="Cryptochrome/DNA_photolyase_1"/>
</dbReference>
<evidence type="ECO:0000313" key="13">
    <source>
        <dbReference type="Proteomes" id="UP000282211"/>
    </source>
</evidence>
<dbReference type="GO" id="GO:0000719">
    <property type="term" value="P:photoreactive repair"/>
    <property type="evidence" value="ECO:0007669"/>
    <property type="project" value="UniProtKB-ARBA"/>
</dbReference>
<dbReference type="InterPro" id="IPR036134">
    <property type="entry name" value="Crypto/Photolyase_FAD-like_sf"/>
</dbReference>
<dbReference type="PROSITE" id="PS51645">
    <property type="entry name" value="PHR_CRY_ALPHA_BETA"/>
    <property type="match status" value="1"/>
</dbReference>